<reference evidence="1 2" key="1">
    <citation type="submission" date="2021-05" db="EMBL/GenBank/DDBJ databases">
        <title>Comparative genomic studies on the polysaccharide-degrading batcterial strains of the Flammeovirga genus.</title>
        <authorList>
            <person name="Zewei F."/>
            <person name="Zheng Z."/>
            <person name="Yu L."/>
            <person name="Ruyue G."/>
            <person name="Yanhong M."/>
            <person name="Yuanyuan C."/>
            <person name="Jingyan G."/>
            <person name="Wenjun H."/>
        </authorList>
    </citation>
    <scope>NUCLEOTIDE SEQUENCE [LARGE SCALE GENOMIC DNA]</scope>
    <source>
        <strain evidence="1 2">NBRC:100898</strain>
    </source>
</reference>
<accession>A0AAX1N6M0</accession>
<evidence type="ECO:0008006" key="3">
    <source>
        <dbReference type="Google" id="ProtNLM"/>
    </source>
</evidence>
<protein>
    <recommendedName>
        <fullName evidence="3">STAS/SEC14 domain-containing protein</fullName>
    </recommendedName>
</protein>
<dbReference type="RefSeq" id="WP_169664213.1">
    <property type="nucleotide sequence ID" value="NZ_CP076132.1"/>
</dbReference>
<dbReference type="Proteomes" id="UP000678679">
    <property type="component" value="Chromosome 1"/>
</dbReference>
<proteinExistence type="predicted"/>
<organism evidence="1 2">
    <name type="scientific">Flammeovirga yaeyamensis</name>
    <dbReference type="NCBI Taxonomy" id="367791"/>
    <lineage>
        <taxon>Bacteria</taxon>
        <taxon>Pseudomonadati</taxon>
        <taxon>Bacteroidota</taxon>
        <taxon>Cytophagia</taxon>
        <taxon>Cytophagales</taxon>
        <taxon>Flammeovirgaceae</taxon>
        <taxon>Flammeovirga</taxon>
    </lineage>
</organism>
<sequence>MDFIEIYRSDFQTISFNESFKIIKSSWNTPINLSEKIYRNELTTYLDKLIEKRPEKVLVDAIKAYYQMLPETQNWFHERSSKVHNEVNMQKMAWIVSVDVFSQMTFDQAVENLNEDVGFQLKYFDNVTEAENWIN</sequence>
<dbReference type="KEGG" id="fya:KMW28_05770"/>
<dbReference type="AlphaFoldDB" id="A0AAX1N6M0"/>
<gene>
    <name evidence="1" type="ORF">KMW28_05770</name>
</gene>
<evidence type="ECO:0000313" key="2">
    <source>
        <dbReference type="Proteomes" id="UP000678679"/>
    </source>
</evidence>
<dbReference type="EMBL" id="CP076132">
    <property type="protein sequence ID" value="QWG03087.1"/>
    <property type="molecule type" value="Genomic_DNA"/>
</dbReference>
<name>A0AAX1N6M0_9BACT</name>
<keyword evidence="2" id="KW-1185">Reference proteome</keyword>
<evidence type="ECO:0000313" key="1">
    <source>
        <dbReference type="EMBL" id="QWG03087.1"/>
    </source>
</evidence>